<dbReference type="Pfam" id="PF00012">
    <property type="entry name" value="HSP70"/>
    <property type="match status" value="2"/>
</dbReference>
<keyword evidence="6" id="KW-1185">Reference proteome</keyword>
<dbReference type="SUPFAM" id="SSF100920">
    <property type="entry name" value="Heat shock protein 70kD (HSP70), peptide-binding domain"/>
    <property type="match status" value="2"/>
</dbReference>
<dbReference type="Gene3D" id="3.30.30.30">
    <property type="match status" value="1"/>
</dbReference>
<proteinExistence type="inferred from homology"/>
<evidence type="ECO:0000256" key="1">
    <source>
        <dbReference type="ARBA" id="ARBA00007381"/>
    </source>
</evidence>
<accession>A0A0R3UR15</accession>
<dbReference type="GO" id="GO:0140662">
    <property type="term" value="F:ATP-dependent protein folding chaperone"/>
    <property type="evidence" value="ECO:0007669"/>
    <property type="project" value="InterPro"/>
</dbReference>
<dbReference type="FunFam" id="3.90.640.10:FF:000003">
    <property type="entry name" value="Molecular chaperone DnaK"/>
    <property type="match status" value="2"/>
</dbReference>
<dbReference type="Gene3D" id="3.30.420.40">
    <property type="match status" value="4"/>
</dbReference>
<protein>
    <submittedName>
        <fullName evidence="5">Uncharacterized protein</fullName>
    </submittedName>
</protein>
<evidence type="ECO:0000313" key="5">
    <source>
        <dbReference type="EMBL" id="VDD84318.1"/>
    </source>
</evidence>
<evidence type="ECO:0000313" key="6">
    <source>
        <dbReference type="Proteomes" id="UP000267029"/>
    </source>
</evidence>
<name>A0A0R3UR15_MESCO</name>
<dbReference type="InterPro" id="IPR029047">
    <property type="entry name" value="HSP70_peptide-bd_sf"/>
</dbReference>
<evidence type="ECO:0000256" key="2">
    <source>
        <dbReference type="ARBA" id="ARBA00022741"/>
    </source>
</evidence>
<dbReference type="InterPro" id="IPR013126">
    <property type="entry name" value="Hsp_70_fam"/>
</dbReference>
<keyword evidence="2" id="KW-0547">Nucleotide-binding</keyword>
<dbReference type="Gene3D" id="3.90.640.10">
    <property type="entry name" value="Actin, Chain A, domain 4"/>
    <property type="match status" value="2"/>
</dbReference>
<reference evidence="5 6" key="1">
    <citation type="submission" date="2018-10" db="EMBL/GenBank/DDBJ databases">
        <authorList>
            <consortium name="Pathogen Informatics"/>
        </authorList>
    </citation>
    <scope>NUCLEOTIDE SEQUENCE [LARGE SCALE GENOMIC DNA]</scope>
</reference>
<dbReference type="PANTHER" id="PTHR19375">
    <property type="entry name" value="HEAT SHOCK PROTEIN 70KDA"/>
    <property type="match status" value="1"/>
</dbReference>
<dbReference type="PRINTS" id="PR00301">
    <property type="entry name" value="HEATSHOCK70"/>
</dbReference>
<dbReference type="Proteomes" id="UP000267029">
    <property type="component" value="Unassembled WGS sequence"/>
</dbReference>
<keyword evidence="3" id="KW-0067">ATP-binding</keyword>
<dbReference type="AlphaFoldDB" id="A0A0R3UR15"/>
<dbReference type="FunFam" id="3.30.420.40:FF:000046">
    <property type="entry name" value="Chaperone protein HscA"/>
    <property type="match status" value="2"/>
</dbReference>
<gene>
    <name evidence="5" type="ORF">MCOS_LOCUS10321</name>
</gene>
<comment type="similarity">
    <text evidence="1">Belongs to the heat shock protein 70 family.</text>
</comment>
<evidence type="ECO:0000256" key="4">
    <source>
        <dbReference type="ARBA" id="ARBA00023186"/>
    </source>
</evidence>
<dbReference type="EMBL" id="UXSR01006162">
    <property type="protein sequence ID" value="VDD84318.1"/>
    <property type="molecule type" value="Genomic_DNA"/>
</dbReference>
<dbReference type="SUPFAM" id="SSF53067">
    <property type="entry name" value="Actin-like ATPase domain"/>
    <property type="match status" value="4"/>
</dbReference>
<organism evidence="5 6">
    <name type="scientific">Mesocestoides corti</name>
    <name type="common">Flatworm</name>
    <dbReference type="NCBI Taxonomy" id="53468"/>
    <lineage>
        <taxon>Eukaryota</taxon>
        <taxon>Metazoa</taxon>
        <taxon>Spiralia</taxon>
        <taxon>Lophotrochozoa</taxon>
        <taxon>Platyhelminthes</taxon>
        <taxon>Cestoda</taxon>
        <taxon>Eucestoda</taxon>
        <taxon>Cyclophyllidea</taxon>
        <taxon>Mesocestoididae</taxon>
        <taxon>Mesocestoides</taxon>
    </lineage>
</organism>
<dbReference type="GO" id="GO:0005524">
    <property type="term" value="F:ATP binding"/>
    <property type="evidence" value="ECO:0007669"/>
    <property type="project" value="UniProtKB-KW"/>
</dbReference>
<sequence length="1213" mass="134626">MLQSRHPLPPIAIDFGNSFCRVAIFRSTDSQVEVLSDLHDCEGYCNRVHSHVAFARNSRLVGLSARVEAARRPKHCVFWTKRLLGRQPSEVTQLISDLCCPVSVTPDDLLQLLEMRYYPEEIAAMLMSKLRDLAEERMHCRVDAAVITVPACFNDAQREATRDAAEIAGFNQVHLLNETTALAIAYASSSSSLVPGPPRHVLFYDLGGSHVDASVVRITGSECRVLGTAGNSTLGGDDFDRRIASRLADDFARDKDRNLSKEKLAFHRLRFACERAKRSLSTQLQTTIEVRQLLPHVNYSTVLTQVEFQDMCSDLLEAAVEPVRRALQTARLSADQIDDVVLVGGSCRMPKIQSLLRDFFHQKQLNKSLHSEEAIVVGAALYAAHTAGLTSALLKVHDVLTHAIAIEQSDEISHGLIPPNTPVPCVVPVTLRTRPGAKKAQLTIRLYEGEHALVSHNRFLGSIDVQDCSPHFSVSGGGEVGGYETEVEFVVNVDGILAARHPPATSVKPLTLTKTGLSPEAKHLAKERFVRATESGAVTTQHLKERRRHLEKLIYAMRLAISPSELKHAQSDNDYVRRSCVAFFAWLSKHPRATLPDVEEKIKEVMEKHRLLLHGENLRQIWSPSLAQSFELTQVISFDTCVQTMNVPVAIDLGNNFCRAAIYRPLDARVQVIADLDGCGGGCHSIHSYVAFFNRARLVGLAARMEAMRHPDRAIVSIKSLLGRRHSEIVGKINQLSFRVTTNDSNQIILAGKYRPEEIAAVLIHKMRELTEQTVKHAIHKVVITVPPCFNDAQRQAVVDAGEIAGLRVVGLLNETTAAAIAYAAETTDEPKNILIYDLGGGHVSVAVARVRKNDVEILGTAGNLDVGGKEFTRRLTTTVAKRILKNDGVDLASDKKAFGRLMHVCDRVKRELSVSLEYQVEFTKLLRNSHFSAVVTVTEFEEMCADLFTKAMEPIDEALRTAKLTRDAVDDVVILGGSTRMRKVIVLISEMFSKKQINKSFHCEETVVHGAALYAAHLAGKNSTLMRVNDVINRTIGVELPDSILSPLILRNTPIPCVSRHAFSTSSHGQKFQLSLQLYEGDCAQPPLNNYLGSIDILDQRPVTGDVQDVSVDFKVDRSGIVKAWLVNETRSDAYKQLFIKKTGLSPETKCWVCRDFSRSLSGDVMVQQLMEKRRYLESFAYMIQASVHTSELELKEGDIEYLDRESTTILK</sequence>
<evidence type="ECO:0000256" key="3">
    <source>
        <dbReference type="ARBA" id="ARBA00022840"/>
    </source>
</evidence>
<dbReference type="InterPro" id="IPR043129">
    <property type="entry name" value="ATPase_NBD"/>
</dbReference>
<dbReference type="OrthoDB" id="6228889at2759"/>
<keyword evidence="4" id="KW-0143">Chaperone</keyword>
<dbReference type="STRING" id="53468.A0A0R3UR15"/>
<dbReference type="Gene3D" id="2.60.34.10">
    <property type="entry name" value="Substrate Binding Domain Of DNAk, Chain A, domain 1"/>
    <property type="match status" value="2"/>
</dbReference>